<keyword evidence="9" id="KW-0902">Two-component regulatory system</keyword>
<feature type="coiled-coil region" evidence="11">
    <location>
        <begin position="306"/>
        <end position="333"/>
    </location>
</feature>
<name>A0A1D8GQL2_9FIRM</name>
<evidence type="ECO:0000259" key="14">
    <source>
        <dbReference type="PROSITE" id="PS50885"/>
    </source>
</evidence>
<dbReference type="STRING" id="1424294.Gferi_15300"/>
<dbReference type="SUPFAM" id="SSF47384">
    <property type="entry name" value="Homodimeric domain of signal transducing histidine kinase"/>
    <property type="match status" value="1"/>
</dbReference>
<feature type="domain" description="Histidine kinase" evidence="13">
    <location>
        <begin position="276"/>
        <end position="490"/>
    </location>
</feature>
<dbReference type="RefSeq" id="WP_069981461.1">
    <property type="nucleotide sequence ID" value="NZ_CP017269.1"/>
</dbReference>
<feature type="transmembrane region" description="Helical" evidence="12">
    <location>
        <begin position="6"/>
        <end position="33"/>
    </location>
</feature>
<keyword evidence="7" id="KW-0418">Kinase</keyword>
<dbReference type="InterPro" id="IPR036097">
    <property type="entry name" value="HisK_dim/P_sf"/>
</dbReference>
<evidence type="ECO:0000256" key="8">
    <source>
        <dbReference type="ARBA" id="ARBA00022989"/>
    </source>
</evidence>
<evidence type="ECO:0000256" key="3">
    <source>
        <dbReference type="ARBA" id="ARBA00012438"/>
    </source>
</evidence>
<dbReference type="SUPFAM" id="SSF158472">
    <property type="entry name" value="HAMP domain-like"/>
    <property type="match status" value="1"/>
</dbReference>
<dbReference type="SMART" id="SM00387">
    <property type="entry name" value="HATPase_c"/>
    <property type="match status" value="1"/>
</dbReference>
<dbReference type="InterPro" id="IPR050428">
    <property type="entry name" value="TCS_sensor_his_kinase"/>
</dbReference>
<dbReference type="FunFam" id="1.10.287.130:FF:000001">
    <property type="entry name" value="Two-component sensor histidine kinase"/>
    <property type="match status" value="1"/>
</dbReference>
<dbReference type="InterPro" id="IPR003594">
    <property type="entry name" value="HATPase_dom"/>
</dbReference>
<accession>A0A1D8GQL2</accession>
<keyword evidence="6 12" id="KW-0812">Transmembrane</keyword>
<proteinExistence type="predicted"/>
<dbReference type="CDD" id="cd00082">
    <property type="entry name" value="HisKA"/>
    <property type="match status" value="1"/>
</dbReference>
<dbReference type="InterPro" id="IPR005467">
    <property type="entry name" value="His_kinase_dom"/>
</dbReference>
<comment type="catalytic activity">
    <reaction evidence="1">
        <text>ATP + protein L-histidine = ADP + protein N-phospho-L-histidine.</text>
        <dbReference type="EC" id="2.7.13.3"/>
    </reaction>
</comment>
<evidence type="ECO:0000256" key="7">
    <source>
        <dbReference type="ARBA" id="ARBA00022777"/>
    </source>
</evidence>
<feature type="transmembrane region" description="Helical" evidence="12">
    <location>
        <begin position="187"/>
        <end position="209"/>
    </location>
</feature>
<dbReference type="PROSITE" id="PS50109">
    <property type="entry name" value="HIS_KIN"/>
    <property type="match status" value="1"/>
</dbReference>
<dbReference type="PROSITE" id="PS50885">
    <property type="entry name" value="HAMP"/>
    <property type="match status" value="1"/>
</dbReference>
<dbReference type="Pfam" id="PF02518">
    <property type="entry name" value="HATPase_c"/>
    <property type="match status" value="1"/>
</dbReference>
<dbReference type="PANTHER" id="PTHR45436">
    <property type="entry name" value="SENSOR HISTIDINE KINASE YKOH"/>
    <property type="match status" value="1"/>
</dbReference>
<evidence type="ECO:0000256" key="1">
    <source>
        <dbReference type="ARBA" id="ARBA00000085"/>
    </source>
</evidence>
<dbReference type="Gene3D" id="1.10.287.130">
    <property type="match status" value="1"/>
</dbReference>
<dbReference type="Pfam" id="PF00512">
    <property type="entry name" value="HisKA"/>
    <property type="match status" value="1"/>
</dbReference>
<dbReference type="Gene3D" id="6.10.340.10">
    <property type="match status" value="1"/>
</dbReference>
<keyword evidence="16" id="KW-1185">Reference proteome</keyword>
<dbReference type="KEGG" id="gfe:Gferi_15300"/>
<dbReference type="InterPro" id="IPR004358">
    <property type="entry name" value="Sig_transdc_His_kin-like_C"/>
</dbReference>
<dbReference type="GO" id="GO:0005886">
    <property type="term" value="C:plasma membrane"/>
    <property type="evidence" value="ECO:0007669"/>
    <property type="project" value="TreeGrafter"/>
</dbReference>
<evidence type="ECO:0000313" key="15">
    <source>
        <dbReference type="EMBL" id="AOT73153.1"/>
    </source>
</evidence>
<dbReference type="SUPFAM" id="SSF55874">
    <property type="entry name" value="ATPase domain of HSP90 chaperone/DNA topoisomerase II/histidine kinase"/>
    <property type="match status" value="1"/>
</dbReference>
<dbReference type="CDD" id="cd00075">
    <property type="entry name" value="HATPase"/>
    <property type="match status" value="1"/>
</dbReference>
<keyword evidence="10 12" id="KW-0472">Membrane</keyword>
<evidence type="ECO:0000256" key="4">
    <source>
        <dbReference type="ARBA" id="ARBA00022553"/>
    </source>
</evidence>
<feature type="transmembrane region" description="Helical" evidence="12">
    <location>
        <begin position="54"/>
        <end position="79"/>
    </location>
</feature>
<dbReference type="EMBL" id="CP017269">
    <property type="protein sequence ID" value="AOT73153.1"/>
    <property type="molecule type" value="Genomic_DNA"/>
</dbReference>
<keyword evidence="11" id="KW-0175">Coiled coil</keyword>
<dbReference type="EC" id="2.7.13.3" evidence="3"/>
<evidence type="ECO:0000256" key="6">
    <source>
        <dbReference type="ARBA" id="ARBA00022692"/>
    </source>
</evidence>
<evidence type="ECO:0000256" key="2">
    <source>
        <dbReference type="ARBA" id="ARBA00004370"/>
    </source>
</evidence>
<keyword evidence="4" id="KW-0597">Phosphoprotein</keyword>
<dbReference type="AlphaFoldDB" id="A0A1D8GQL2"/>
<protein>
    <recommendedName>
        <fullName evidence="3">histidine kinase</fullName>
        <ecNumber evidence="3">2.7.13.3</ecNumber>
    </recommendedName>
</protein>
<keyword evidence="5" id="KW-0808">Transferase</keyword>
<dbReference type="Pfam" id="PF00672">
    <property type="entry name" value="HAMP"/>
    <property type="match status" value="1"/>
</dbReference>
<dbReference type="Gene3D" id="3.30.565.10">
    <property type="entry name" value="Histidine kinase-like ATPase, C-terminal domain"/>
    <property type="match status" value="1"/>
</dbReference>
<evidence type="ECO:0000256" key="11">
    <source>
        <dbReference type="SAM" id="Coils"/>
    </source>
</evidence>
<evidence type="ECO:0000259" key="13">
    <source>
        <dbReference type="PROSITE" id="PS50109"/>
    </source>
</evidence>
<dbReference type="FunFam" id="3.30.565.10:FF:000006">
    <property type="entry name" value="Sensor histidine kinase WalK"/>
    <property type="match status" value="1"/>
</dbReference>
<sequence length="490" mass="56257">MKLLSWLWLLLQFLLKIIPFLLRIIFSLVGKLLNPTFKKLKKLFRFSITFKITVVYSFIFALLLLLSTAMILIGFRFFLFQQVRQSMDMTSRIVEDYLHQSQEIPETSLEELARRNGAVIIIFDNQRESIYSSTSKTRITGFWEGPSSPSLLRLEARQIILSNRQILWKGQTLHLQVYKDLERENNYIGILFVILLIANGTGILVTTLIGSRVSRRMLSPIAKMTETVKAITIQDLDMRLDVGSSQDELKDLAETFNEMIDRIQSSYEQQNRFVSDASHELRTPISVIQGYASLMDRWGKNDREVLEESISAIKGESENMKDLTEKLLFLARNDKNLLKLERESFLLNELIEEVAKETRLIDTKHRISTALNGEIILNADRKLLKQAFRILVDNSVKYTPENGSIKIISYIRKKQVILEVADTGVGIPKEDLPQIFNRFYRADKSRAKESGGHGLGLSIAKLIIDKHEGKIEVESTLQVGTTVRMILPMQ</sequence>
<dbReference type="CDD" id="cd06225">
    <property type="entry name" value="HAMP"/>
    <property type="match status" value="1"/>
</dbReference>
<dbReference type="GO" id="GO:0000155">
    <property type="term" value="F:phosphorelay sensor kinase activity"/>
    <property type="evidence" value="ECO:0007669"/>
    <property type="project" value="InterPro"/>
</dbReference>
<dbReference type="PANTHER" id="PTHR45436:SF5">
    <property type="entry name" value="SENSOR HISTIDINE KINASE TRCS"/>
    <property type="match status" value="1"/>
</dbReference>
<dbReference type="PRINTS" id="PR00344">
    <property type="entry name" value="BCTRLSENSOR"/>
</dbReference>
<dbReference type="SMART" id="SM00388">
    <property type="entry name" value="HisKA"/>
    <property type="match status" value="1"/>
</dbReference>
<dbReference type="InterPro" id="IPR003660">
    <property type="entry name" value="HAMP_dom"/>
</dbReference>
<dbReference type="Proteomes" id="UP000095743">
    <property type="component" value="Chromosome"/>
</dbReference>
<organism evidence="15 16">
    <name type="scientific">Geosporobacter ferrireducens</name>
    <dbReference type="NCBI Taxonomy" id="1424294"/>
    <lineage>
        <taxon>Bacteria</taxon>
        <taxon>Bacillati</taxon>
        <taxon>Bacillota</taxon>
        <taxon>Clostridia</taxon>
        <taxon>Peptostreptococcales</taxon>
        <taxon>Thermotaleaceae</taxon>
        <taxon>Geosporobacter</taxon>
    </lineage>
</organism>
<evidence type="ECO:0000313" key="16">
    <source>
        <dbReference type="Proteomes" id="UP000095743"/>
    </source>
</evidence>
<evidence type="ECO:0000256" key="10">
    <source>
        <dbReference type="ARBA" id="ARBA00023136"/>
    </source>
</evidence>
<evidence type="ECO:0000256" key="9">
    <source>
        <dbReference type="ARBA" id="ARBA00023012"/>
    </source>
</evidence>
<dbReference type="SMART" id="SM00304">
    <property type="entry name" value="HAMP"/>
    <property type="match status" value="1"/>
</dbReference>
<comment type="subcellular location">
    <subcellularLocation>
        <location evidence="2">Membrane</location>
    </subcellularLocation>
</comment>
<dbReference type="InterPro" id="IPR036890">
    <property type="entry name" value="HATPase_C_sf"/>
</dbReference>
<evidence type="ECO:0000256" key="12">
    <source>
        <dbReference type="SAM" id="Phobius"/>
    </source>
</evidence>
<dbReference type="InterPro" id="IPR003661">
    <property type="entry name" value="HisK_dim/P_dom"/>
</dbReference>
<evidence type="ECO:0000256" key="5">
    <source>
        <dbReference type="ARBA" id="ARBA00022679"/>
    </source>
</evidence>
<reference evidence="15 16" key="1">
    <citation type="submission" date="2016-09" db="EMBL/GenBank/DDBJ databases">
        <title>Genomic analysis reveals versatility of anaerobic energy metabolism of Geosporobacter ferrireducens IRF9 of phylum Firmicutes.</title>
        <authorList>
            <person name="Kim S.-J."/>
        </authorList>
    </citation>
    <scope>NUCLEOTIDE SEQUENCE [LARGE SCALE GENOMIC DNA]</scope>
    <source>
        <strain evidence="15 16">IRF9</strain>
    </source>
</reference>
<keyword evidence="8 12" id="KW-1133">Transmembrane helix</keyword>
<feature type="domain" description="HAMP" evidence="14">
    <location>
        <begin position="215"/>
        <end position="268"/>
    </location>
</feature>
<gene>
    <name evidence="15" type="ORF">Gferi_15300</name>
</gene>